<proteinExistence type="predicted"/>
<feature type="transmembrane region" description="Helical" evidence="11">
    <location>
        <begin position="268"/>
        <end position="287"/>
    </location>
</feature>
<evidence type="ECO:0000313" key="15">
    <source>
        <dbReference type="Proteomes" id="UP000269689"/>
    </source>
</evidence>
<evidence type="ECO:0000256" key="9">
    <source>
        <dbReference type="ARBA" id="ARBA00023012"/>
    </source>
</evidence>
<evidence type="ECO:0000256" key="10">
    <source>
        <dbReference type="ARBA" id="ARBA00023136"/>
    </source>
</evidence>
<keyword evidence="8 11" id="KW-1133">Transmembrane helix</keyword>
<dbReference type="InterPro" id="IPR036890">
    <property type="entry name" value="HATPase_C_sf"/>
</dbReference>
<feature type="domain" description="Histidine kinase" evidence="12">
    <location>
        <begin position="356"/>
        <end position="578"/>
    </location>
</feature>
<sequence length="578" mass="63005">MALISRMDKTAKTHSEDADVVLGDDWIAPRTSDAELRAKRERRRFIAINRSPLAQKIITFNLVAIILMVAGILYLNPFRDSLVKQREVAMVSQAALIANMVSLTAGSDGVLDSSDGSQDLAALNDVLLMPLRESVYVFDQSGTMIGTSDGLERQLPTEVANLNTQVETTVISDFLNKAWNVFAVLGRKGTQEENTDSEQKNLTALVATALQNEISVSSLQDSNGSPAFAVAAPILVTENGVSRTIGAVGLHSAKGDIDQLVRVEREQILRVFVIAILVSIGLSLVLASTIANPLADLAAAAEVGRDRNSRKVAPGRVRIPDLSGRPDEIGRLSSALRGMVSALYDRIDANEQFAADVAHEIKNPLASLRSAVGSLRMVKKEEHRTKLLDVIEHDVRRLDRLVSDISNASRLDSELVKEEEEEFNLIKMLANLTEYLSQEAQEKGVEFIADLPERPIVVSGLEARLAQVFVNLITNAISFCEEGDAIRVWVRKRDSRVLVVVEDTGPGIPEQALSKIFKRFYSHRPDNQFGNNSGLGLAISKQIVEAHGGVIWSENIRPTDADITSAPLGARFVVGLPV</sequence>
<dbReference type="AlphaFoldDB" id="A0A3N4TXJ7"/>
<evidence type="ECO:0000256" key="11">
    <source>
        <dbReference type="SAM" id="Phobius"/>
    </source>
</evidence>
<dbReference type="PRINTS" id="PR00344">
    <property type="entry name" value="BCTRLSENSOR"/>
</dbReference>
<dbReference type="Gene3D" id="1.10.287.130">
    <property type="match status" value="1"/>
</dbReference>
<dbReference type="GO" id="GO:0005886">
    <property type="term" value="C:plasma membrane"/>
    <property type="evidence" value="ECO:0007669"/>
    <property type="project" value="TreeGrafter"/>
</dbReference>
<dbReference type="Pfam" id="PF00512">
    <property type="entry name" value="HisKA"/>
    <property type="match status" value="1"/>
</dbReference>
<evidence type="ECO:0000256" key="8">
    <source>
        <dbReference type="ARBA" id="ARBA00022989"/>
    </source>
</evidence>
<evidence type="ECO:0000256" key="3">
    <source>
        <dbReference type="ARBA" id="ARBA00012438"/>
    </source>
</evidence>
<reference evidence="14 15" key="1">
    <citation type="submission" date="2018-11" db="EMBL/GenBank/DDBJ databases">
        <title>Genomic Encyclopedia of Type Strains, Phase IV (KMG-IV): sequencing the most valuable type-strain genomes for metagenomic binning, comparative biology and taxonomic classification.</title>
        <authorList>
            <person name="Goeker M."/>
        </authorList>
    </citation>
    <scope>NUCLEOTIDE SEQUENCE [LARGE SCALE GENOMIC DNA]</scope>
    <source>
        <strain evidence="14 15">DSM 104731</strain>
    </source>
</reference>
<evidence type="ECO:0000256" key="2">
    <source>
        <dbReference type="ARBA" id="ARBA00004370"/>
    </source>
</evidence>
<dbReference type="EMBL" id="RKQK01000005">
    <property type="protein sequence ID" value="RPE63236.1"/>
    <property type="molecule type" value="Genomic_DNA"/>
</dbReference>
<feature type="domain" description="HAMP" evidence="13">
    <location>
        <begin position="317"/>
        <end position="348"/>
    </location>
</feature>
<evidence type="ECO:0000256" key="1">
    <source>
        <dbReference type="ARBA" id="ARBA00000085"/>
    </source>
</evidence>
<protein>
    <recommendedName>
        <fullName evidence="3">histidine kinase</fullName>
        <ecNumber evidence="3">2.7.13.3</ecNumber>
    </recommendedName>
</protein>
<keyword evidence="5" id="KW-0808">Transferase</keyword>
<dbReference type="InterPro" id="IPR004358">
    <property type="entry name" value="Sig_transdc_His_kin-like_C"/>
</dbReference>
<comment type="subcellular location">
    <subcellularLocation>
        <location evidence="2">Membrane</location>
    </subcellularLocation>
</comment>
<dbReference type="PANTHER" id="PTHR45436">
    <property type="entry name" value="SENSOR HISTIDINE KINASE YKOH"/>
    <property type="match status" value="1"/>
</dbReference>
<evidence type="ECO:0000259" key="12">
    <source>
        <dbReference type="PROSITE" id="PS50109"/>
    </source>
</evidence>
<dbReference type="InterPro" id="IPR025908">
    <property type="entry name" value="Sensor_TM1"/>
</dbReference>
<dbReference type="RefSeq" id="WP_123794139.1">
    <property type="nucleotide sequence ID" value="NZ_RKQK01000005.1"/>
</dbReference>
<feature type="transmembrane region" description="Helical" evidence="11">
    <location>
        <begin position="57"/>
        <end position="76"/>
    </location>
</feature>
<dbReference type="InterPro" id="IPR036097">
    <property type="entry name" value="HisK_dim/P_sf"/>
</dbReference>
<dbReference type="Gene3D" id="6.10.340.10">
    <property type="match status" value="1"/>
</dbReference>
<evidence type="ECO:0000313" key="14">
    <source>
        <dbReference type="EMBL" id="RPE63236.1"/>
    </source>
</evidence>
<evidence type="ECO:0000256" key="4">
    <source>
        <dbReference type="ARBA" id="ARBA00022553"/>
    </source>
</evidence>
<dbReference type="EC" id="2.7.13.3" evidence="3"/>
<evidence type="ECO:0000259" key="13">
    <source>
        <dbReference type="PROSITE" id="PS50885"/>
    </source>
</evidence>
<dbReference type="InterPro" id="IPR003660">
    <property type="entry name" value="HAMP_dom"/>
</dbReference>
<dbReference type="InterPro" id="IPR050428">
    <property type="entry name" value="TCS_sensor_his_kinase"/>
</dbReference>
<dbReference type="OrthoDB" id="9805942at2"/>
<comment type="catalytic activity">
    <reaction evidence="1">
        <text>ATP + protein L-histidine = ADP + protein N-phospho-L-histidine.</text>
        <dbReference type="EC" id="2.7.13.3"/>
    </reaction>
</comment>
<keyword evidence="10 11" id="KW-0472">Membrane</keyword>
<dbReference type="Pfam" id="PF02518">
    <property type="entry name" value="HATPase_c"/>
    <property type="match status" value="1"/>
</dbReference>
<dbReference type="InterPro" id="IPR003661">
    <property type="entry name" value="HisK_dim/P_dom"/>
</dbReference>
<keyword evidence="15" id="KW-1185">Reference proteome</keyword>
<accession>A0A3N4TXJ7</accession>
<keyword evidence="6 11" id="KW-0812">Transmembrane</keyword>
<dbReference type="GO" id="GO:0000155">
    <property type="term" value="F:phosphorelay sensor kinase activity"/>
    <property type="evidence" value="ECO:0007669"/>
    <property type="project" value="InterPro"/>
</dbReference>
<dbReference type="InterPro" id="IPR005467">
    <property type="entry name" value="His_kinase_dom"/>
</dbReference>
<name>A0A3N4TXJ7_9RHOB</name>
<dbReference type="CDD" id="cd00082">
    <property type="entry name" value="HisKA"/>
    <property type="match status" value="1"/>
</dbReference>
<dbReference type="Proteomes" id="UP000269689">
    <property type="component" value="Unassembled WGS sequence"/>
</dbReference>
<dbReference type="PANTHER" id="PTHR45436:SF5">
    <property type="entry name" value="SENSOR HISTIDINE KINASE TRCS"/>
    <property type="match status" value="1"/>
</dbReference>
<evidence type="ECO:0000256" key="6">
    <source>
        <dbReference type="ARBA" id="ARBA00022692"/>
    </source>
</evidence>
<dbReference type="InterPro" id="IPR003594">
    <property type="entry name" value="HATPase_dom"/>
</dbReference>
<keyword evidence="4" id="KW-0597">Phosphoprotein</keyword>
<dbReference type="PROSITE" id="PS50885">
    <property type="entry name" value="HAMP"/>
    <property type="match status" value="1"/>
</dbReference>
<dbReference type="SUPFAM" id="SSF47384">
    <property type="entry name" value="Homodimeric domain of signal transducing histidine kinase"/>
    <property type="match status" value="1"/>
</dbReference>
<dbReference type="SMART" id="SM00387">
    <property type="entry name" value="HATPase_c"/>
    <property type="match status" value="1"/>
</dbReference>
<dbReference type="Gene3D" id="3.30.565.10">
    <property type="entry name" value="Histidine kinase-like ATPase, C-terminal domain"/>
    <property type="match status" value="1"/>
</dbReference>
<evidence type="ECO:0000256" key="5">
    <source>
        <dbReference type="ARBA" id="ARBA00022679"/>
    </source>
</evidence>
<comment type="caution">
    <text evidence="14">The sequence shown here is derived from an EMBL/GenBank/DDBJ whole genome shotgun (WGS) entry which is preliminary data.</text>
</comment>
<dbReference type="CDD" id="cd06225">
    <property type="entry name" value="HAMP"/>
    <property type="match status" value="1"/>
</dbReference>
<dbReference type="PROSITE" id="PS50109">
    <property type="entry name" value="HIS_KIN"/>
    <property type="match status" value="1"/>
</dbReference>
<keyword evidence="7 14" id="KW-0418">Kinase</keyword>
<gene>
    <name evidence="14" type="ORF">EDD53_2833</name>
</gene>
<organism evidence="14 15">
    <name type="scientific">Pacificibacter maritimus</name>
    <dbReference type="NCBI Taxonomy" id="762213"/>
    <lineage>
        <taxon>Bacteria</taxon>
        <taxon>Pseudomonadati</taxon>
        <taxon>Pseudomonadota</taxon>
        <taxon>Alphaproteobacteria</taxon>
        <taxon>Rhodobacterales</taxon>
        <taxon>Roseobacteraceae</taxon>
        <taxon>Pacificibacter</taxon>
    </lineage>
</organism>
<keyword evidence="9" id="KW-0902">Two-component regulatory system</keyword>
<dbReference type="Pfam" id="PF13755">
    <property type="entry name" value="Sensor_TM1"/>
    <property type="match status" value="1"/>
</dbReference>
<dbReference type="SUPFAM" id="SSF55874">
    <property type="entry name" value="ATPase domain of HSP90 chaperone/DNA topoisomerase II/histidine kinase"/>
    <property type="match status" value="1"/>
</dbReference>
<dbReference type="SMART" id="SM00388">
    <property type="entry name" value="HisKA"/>
    <property type="match status" value="1"/>
</dbReference>
<evidence type="ECO:0000256" key="7">
    <source>
        <dbReference type="ARBA" id="ARBA00022777"/>
    </source>
</evidence>